<dbReference type="EMBL" id="RIBY02001893">
    <property type="protein sequence ID" value="KAH9827276.1"/>
    <property type="molecule type" value="Genomic_DNA"/>
</dbReference>
<dbReference type="Proteomes" id="UP001138500">
    <property type="component" value="Unassembled WGS sequence"/>
</dbReference>
<dbReference type="OrthoDB" id="2431475at2759"/>
<dbReference type="PANTHER" id="PTHR40132">
    <property type="entry name" value="PRE-MRNA-SPLICING FACTOR 38B"/>
    <property type="match status" value="1"/>
</dbReference>
<proteinExistence type="predicted"/>
<feature type="region of interest" description="Disordered" evidence="1">
    <location>
        <begin position="163"/>
        <end position="226"/>
    </location>
</feature>
<organism evidence="2 3">
    <name type="scientific">Teratosphaeria destructans</name>
    <dbReference type="NCBI Taxonomy" id="418781"/>
    <lineage>
        <taxon>Eukaryota</taxon>
        <taxon>Fungi</taxon>
        <taxon>Dikarya</taxon>
        <taxon>Ascomycota</taxon>
        <taxon>Pezizomycotina</taxon>
        <taxon>Dothideomycetes</taxon>
        <taxon>Dothideomycetidae</taxon>
        <taxon>Mycosphaerellales</taxon>
        <taxon>Teratosphaeriaceae</taxon>
        <taxon>Teratosphaeria</taxon>
    </lineage>
</organism>
<feature type="compositionally biased region" description="Basic residues" evidence="1">
    <location>
        <begin position="189"/>
        <end position="203"/>
    </location>
</feature>
<evidence type="ECO:0000313" key="3">
    <source>
        <dbReference type="Proteomes" id="UP001138500"/>
    </source>
</evidence>
<dbReference type="PANTHER" id="PTHR40132:SF1">
    <property type="entry name" value="PRE-MRNA-SPLICING FACTOR 38B"/>
    <property type="match status" value="1"/>
</dbReference>
<reference evidence="2 3" key="1">
    <citation type="journal article" date="2018" name="IMA Fungus">
        <title>IMA Genome-F 10: Nine draft genome sequences of Claviceps purpurea s.lat., including C. arundinis, C. humidiphila, and C. cf. spartinae, pseudomolecules for the pitch canker pathogen Fusarium circinatum, draft genome of Davidsoniella eucalypti, Grosmannia galeiformis, Quambalaria eucalypti, and Teratosphaeria destructans.</title>
        <authorList>
            <person name="Wingfield B.D."/>
            <person name="Liu M."/>
            <person name="Nguyen H.D."/>
            <person name="Lane F.A."/>
            <person name="Morgan S.W."/>
            <person name="De Vos L."/>
            <person name="Wilken P.M."/>
            <person name="Duong T.A."/>
            <person name="Aylward J."/>
            <person name="Coetzee M.P."/>
            <person name="Dadej K."/>
            <person name="De Beer Z.W."/>
            <person name="Findlay W."/>
            <person name="Havenga M."/>
            <person name="Kolarik M."/>
            <person name="Menzies J.G."/>
            <person name="Naidoo K."/>
            <person name="Pochopski O."/>
            <person name="Shoukouhi P."/>
            <person name="Santana Q.C."/>
            <person name="Seifert K.A."/>
            <person name="Soal N."/>
            <person name="Steenkamp E.T."/>
            <person name="Tatham C.T."/>
            <person name="van der Nest M.A."/>
            <person name="Wingfield M.J."/>
        </authorList>
    </citation>
    <scope>NUCLEOTIDE SEQUENCE [LARGE SCALE GENOMIC DNA]</scope>
    <source>
        <strain evidence="2">CMW44962</strain>
    </source>
</reference>
<evidence type="ECO:0000256" key="1">
    <source>
        <dbReference type="SAM" id="MobiDB-lite"/>
    </source>
</evidence>
<gene>
    <name evidence="2" type="ORF">Tdes44962_MAKER09764</name>
</gene>
<protein>
    <recommendedName>
        <fullName evidence="4">Pre-mRNA-splicing factor 38B</fullName>
    </recommendedName>
</protein>
<accession>A0A9W7SRI2</accession>
<keyword evidence="3" id="KW-1185">Reference proteome</keyword>
<comment type="caution">
    <text evidence="2">The sequence shown here is derived from an EMBL/GenBank/DDBJ whole genome shotgun (WGS) entry which is preliminary data.</text>
</comment>
<evidence type="ECO:0000313" key="2">
    <source>
        <dbReference type="EMBL" id="KAH9827276.1"/>
    </source>
</evidence>
<evidence type="ECO:0008006" key="4">
    <source>
        <dbReference type="Google" id="ProtNLM"/>
    </source>
</evidence>
<dbReference type="AlphaFoldDB" id="A0A9W7SRI2"/>
<feature type="compositionally biased region" description="Polar residues" evidence="1">
    <location>
        <begin position="163"/>
        <end position="177"/>
    </location>
</feature>
<name>A0A9W7SRI2_9PEZI</name>
<feature type="region of interest" description="Disordered" evidence="1">
    <location>
        <begin position="105"/>
        <end position="150"/>
    </location>
</feature>
<sequence length="292" mass="32713">MTDTALNDDYIIALLKRDAEANKRQTLLPSSAYLSTAKRRPDAPKPNTRFLKNLVRDADSHNAALKAKEEADAKVRMEKLKRRREGEEGVAKLRDGERQGRWASALGGLGAVEGGRRNEEVQRRGPRGEGRSRVEISRAQTTSSRQERRCLQRWNHALTITISRSATSPSKPHSLNQSPAPPSPSPRERRPHLPTHPPRRGAHKPSTSTINAHFAPTYNPATDIPPDVLSEDDDWDLALEALRDRAGFRTRRAERLRGVGFSEVEVGRRGEEGVRWRAVGEGREWDRGKVGV</sequence>
<reference evidence="2 3" key="2">
    <citation type="journal article" date="2021" name="Curr. Genet.">
        <title>Genetic response to nitrogen starvation in the aggressive Eucalyptus foliar pathogen Teratosphaeria destructans.</title>
        <authorList>
            <person name="Havenga M."/>
            <person name="Wingfield B.D."/>
            <person name="Wingfield M.J."/>
            <person name="Dreyer L.L."/>
            <person name="Roets F."/>
            <person name="Aylward J."/>
        </authorList>
    </citation>
    <scope>NUCLEOTIDE SEQUENCE [LARGE SCALE GENOMIC DNA]</scope>
    <source>
        <strain evidence="2">CMW44962</strain>
    </source>
</reference>
<feature type="compositionally biased region" description="Basic and acidic residues" evidence="1">
    <location>
        <begin position="114"/>
        <end position="136"/>
    </location>
</feature>